<proteinExistence type="predicted"/>
<dbReference type="Proteomes" id="UP000054342">
    <property type="component" value="Unassembled WGS sequence"/>
</dbReference>
<accession>A0A0D2FDL3</accession>
<evidence type="ECO:0008006" key="3">
    <source>
        <dbReference type="Google" id="ProtNLM"/>
    </source>
</evidence>
<dbReference type="AlphaFoldDB" id="A0A0D2FDL3"/>
<name>A0A0D2FDL3_9EURO</name>
<dbReference type="OrthoDB" id="4132249at2759"/>
<protein>
    <recommendedName>
        <fullName evidence="3">Transcription factor domain-containing protein</fullName>
    </recommendedName>
</protein>
<keyword evidence="2" id="KW-1185">Reference proteome</keyword>
<dbReference type="RefSeq" id="XP_013318733.1">
    <property type="nucleotide sequence ID" value="XM_013463279.1"/>
</dbReference>
<dbReference type="STRING" id="348802.A0A0D2FDL3"/>
<sequence length="584" mass="64454">MNAGELGRGAHTMISLSNGVVHENSKTDDSGEAIWPSPLISLFRSRHTARAERLVELDVALWPNQQSEIYRSHAISQHVQDPVPEAAIVDVDVPDTASPHPSPASPSEAGLERDLTEGEIFLPVDLPPTSHDLVENAANHSLTDELLCTMEMQSGVDIWSSVHEFFNTMYIIFPILSYADVASRLIETPDWFAVPDFRTLLLSLRLLNACGQFRMDSKNETFFRHLINQVEVSRQDHDFADPATLDAVVCSLFLFTAYNVLEKHGRAFLYLDEAASLLEAVMPCDERGKQRKLRLQQVLFNTEAATLKIYGSASSRRRVCRPPLNVGIASATEDGVGIGLDSVKVAAHLLRRLTEINLAEDADALQRIDVESEADVEILCGNVLRQHRYSRIQAADVVLTRQWQLSSKFLATRSCGLSLEHPTWSAIEHLGHVAMAWVCVLREGELRIVGLGKLAGLAHNLYNLAGPMRCRFVLGGLAGAVSKEDHDRRYAPALAKILVPIMSAIPAVISPPNDCESLQSMPSAQFATHTVQEMLEPSWNPRSQGEKNPDAGLSVGSVANDREEAEFERFIDLSGVTYNITNDT</sequence>
<dbReference type="EMBL" id="KN847318">
    <property type="protein sequence ID" value="KIW58149.1"/>
    <property type="molecule type" value="Genomic_DNA"/>
</dbReference>
<evidence type="ECO:0000313" key="1">
    <source>
        <dbReference type="EMBL" id="KIW58149.1"/>
    </source>
</evidence>
<evidence type="ECO:0000313" key="2">
    <source>
        <dbReference type="Proteomes" id="UP000054342"/>
    </source>
</evidence>
<gene>
    <name evidence="1" type="ORF">PV05_02696</name>
</gene>
<dbReference type="GeneID" id="25324604"/>
<dbReference type="HOGENOM" id="CLU_466941_0_0_1"/>
<organism evidence="1 2">
    <name type="scientific">Exophiala xenobiotica</name>
    <dbReference type="NCBI Taxonomy" id="348802"/>
    <lineage>
        <taxon>Eukaryota</taxon>
        <taxon>Fungi</taxon>
        <taxon>Dikarya</taxon>
        <taxon>Ascomycota</taxon>
        <taxon>Pezizomycotina</taxon>
        <taxon>Eurotiomycetes</taxon>
        <taxon>Chaetothyriomycetidae</taxon>
        <taxon>Chaetothyriales</taxon>
        <taxon>Herpotrichiellaceae</taxon>
        <taxon>Exophiala</taxon>
    </lineage>
</organism>
<reference evidence="1 2" key="1">
    <citation type="submission" date="2015-01" db="EMBL/GenBank/DDBJ databases">
        <title>The Genome Sequence of Exophiala xenobiotica CBS118157.</title>
        <authorList>
            <consortium name="The Broad Institute Genomics Platform"/>
            <person name="Cuomo C."/>
            <person name="de Hoog S."/>
            <person name="Gorbushina A."/>
            <person name="Stielow B."/>
            <person name="Teixiera M."/>
            <person name="Abouelleil A."/>
            <person name="Chapman S.B."/>
            <person name="Priest M."/>
            <person name="Young S.K."/>
            <person name="Wortman J."/>
            <person name="Nusbaum C."/>
            <person name="Birren B."/>
        </authorList>
    </citation>
    <scope>NUCLEOTIDE SEQUENCE [LARGE SCALE GENOMIC DNA]</scope>
    <source>
        <strain evidence="1 2">CBS 118157</strain>
    </source>
</reference>